<keyword evidence="3 5" id="KW-0819">tRNA processing</keyword>
<evidence type="ECO:0000256" key="4">
    <source>
        <dbReference type="ARBA" id="ARBA00023235"/>
    </source>
</evidence>
<keyword evidence="9" id="KW-1185">Reference proteome</keyword>
<dbReference type="PANTHER" id="PTHR13767">
    <property type="entry name" value="TRNA-PSEUDOURIDINE SYNTHASE"/>
    <property type="match status" value="1"/>
</dbReference>
<comment type="caution">
    <text evidence="8">The sequence shown here is derived from an EMBL/GenBank/DDBJ whole genome shotgun (WGS) entry which is preliminary data.</text>
</comment>
<comment type="catalytic activity">
    <reaction evidence="1 5">
        <text>uridine(55) in tRNA = pseudouridine(55) in tRNA</text>
        <dbReference type="Rhea" id="RHEA:42532"/>
        <dbReference type="Rhea" id="RHEA-COMP:10101"/>
        <dbReference type="Rhea" id="RHEA-COMP:10102"/>
        <dbReference type="ChEBI" id="CHEBI:65314"/>
        <dbReference type="ChEBI" id="CHEBI:65315"/>
        <dbReference type="EC" id="5.4.99.25"/>
    </reaction>
</comment>
<dbReference type="NCBIfam" id="TIGR00431">
    <property type="entry name" value="TruB"/>
    <property type="match status" value="1"/>
</dbReference>
<proteinExistence type="inferred from homology"/>
<evidence type="ECO:0000259" key="6">
    <source>
        <dbReference type="Pfam" id="PF01509"/>
    </source>
</evidence>
<comment type="function">
    <text evidence="5">Responsible for synthesis of pseudouridine from uracil-55 in the psi GC loop of transfer RNAs.</text>
</comment>
<dbReference type="HAMAP" id="MF_01080">
    <property type="entry name" value="TruB_bact"/>
    <property type="match status" value="1"/>
</dbReference>
<organism evidence="8 9">
    <name type="scientific">Intestinicryptomonas porci</name>
    <dbReference type="NCBI Taxonomy" id="2926320"/>
    <lineage>
        <taxon>Bacteria</taxon>
        <taxon>Pseudomonadati</taxon>
        <taxon>Verrucomicrobiota</taxon>
        <taxon>Opitutia</taxon>
        <taxon>Opitutales</taxon>
        <taxon>Intestinicryptomonaceae</taxon>
        <taxon>Intestinicryptomonas</taxon>
    </lineage>
</organism>
<dbReference type="Gene3D" id="3.30.2350.10">
    <property type="entry name" value="Pseudouridine synthase"/>
    <property type="match status" value="1"/>
</dbReference>
<evidence type="ECO:0000256" key="5">
    <source>
        <dbReference type="HAMAP-Rule" id="MF_01080"/>
    </source>
</evidence>
<feature type="active site" description="Nucleophile" evidence="5">
    <location>
        <position position="45"/>
    </location>
</feature>
<dbReference type="RefSeq" id="WP_370396646.1">
    <property type="nucleotide sequence ID" value="NZ_JALBUT010000003.1"/>
</dbReference>
<dbReference type="InterPro" id="IPR002501">
    <property type="entry name" value="PsdUridine_synth_N"/>
</dbReference>
<dbReference type="CDD" id="cd02573">
    <property type="entry name" value="PseudoU_synth_EcTruB"/>
    <property type="match status" value="1"/>
</dbReference>
<feature type="domain" description="Pseudouridine synthase II N-terminal" evidence="6">
    <location>
        <begin position="30"/>
        <end position="180"/>
    </location>
</feature>
<dbReference type="Pfam" id="PF01509">
    <property type="entry name" value="TruB_N"/>
    <property type="match status" value="1"/>
</dbReference>
<evidence type="ECO:0000256" key="1">
    <source>
        <dbReference type="ARBA" id="ARBA00000385"/>
    </source>
</evidence>
<evidence type="ECO:0000313" key="8">
    <source>
        <dbReference type="EMBL" id="MDX8415198.1"/>
    </source>
</evidence>
<dbReference type="InterPro" id="IPR014780">
    <property type="entry name" value="tRNA_psdUridine_synth_TruB"/>
</dbReference>
<dbReference type="InterPro" id="IPR032819">
    <property type="entry name" value="TruB_C"/>
</dbReference>
<keyword evidence="4 5" id="KW-0413">Isomerase</keyword>
<evidence type="ECO:0000256" key="2">
    <source>
        <dbReference type="ARBA" id="ARBA00005642"/>
    </source>
</evidence>
<reference evidence="8 9" key="1">
    <citation type="submission" date="2022-03" db="EMBL/GenBank/DDBJ databases">
        <title>Novel taxa within the pig intestine.</title>
        <authorList>
            <person name="Wylensek D."/>
            <person name="Bishof K."/>
            <person name="Afrizal A."/>
            <person name="Clavel T."/>
        </authorList>
    </citation>
    <scope>NUCLEOTIDE SEQUENCE [LARGE SCALE GENOMIC DNA]</scope>
    <source>
        <strain evidence="8 9">CLA-KB-P66</strain>
    </source>
</reference>
<dbReference type="GO" id="GO:0160148">
    <property type="term" value="F:tRNA pseudouridine(55) synthase activity"/>
    <property type="evidence" value="ECO:0007669"/>
    <property type="project" value="UniProtKB-EC"/>
</dbReference>
<evidence type="ECO:0000259" key="7">
    <source>
        <dbReference type="Pfam" id="PF16198"/>
    </source>
</evidence>
<dbReference type="EC" id="5.4.99.25" evidence="5"/>
<protein>
    <recommendedName>
        <fullName evidence="5">tRNA pseudouridine synthase B</fullName>
        <ecNumber evidence="5">5.4.99.25</ecNumber>
    </recommendedName>
    <alternativeName>
        <fullName evidence="5">tRNA pseudouridine(55) synthase</fullName>
        <shortName evidence="5">Psi55 synthase</shortName>
    </alternativeName>
    <alternativeName>
        <fullName evidence="5">tRNA pseudouridylate synthase</fullName>
    </alternativeName>
    <alternativeName>
        <fullName evidence="5">tRNA-uridine isomerase</fullName>
    </alternativeName>
</protein>
<dbReference type="SUPFAM" id="SSF55120">
    <property type="entry name" value="Pseudouridine synthase"/>
    <property type="match status" value="1"/>
</dbReference>
<evidence type="ECO:0000256" key="3">
    <source>
        <dbReference type="ARBA" id="ARBA00022694"/>
    </source>
</evidence>
<dbReference type="Proteomes" id="UP001275932">
    <property type="component" value="Unassembled WGS sequence"/>
</dbReference>
<comment type="similarity">
    <text evidence="2 5">Belongs to the pseudouridine synthase TruB family. Type 1 subfamily.</text>
</comment>
<evidence type="ECO:0000313" key="9">
    <source>
        <dbReference type="Proteomes" id="UP001275932"/>
    </source>
</evidence>
<accession>A0ABU4WHG1</accession>
<dbReference type="PANTHER" id="PTHR13767:SF2">
    <property type="entry name" value="PSEUDOURIDYLATE SYNTHASE TRUB1"/>
    <property type="match status" value="1"/>
</dbReference>
<dbReference type="Pfam" id="PF16198">
    <property type="entry name" value="TruB_C_2"/>
    <property type="match status" value="1"/>
</dbReference>
<sequence>MEKKIADYEGILLIDKAQGCTSHDVVNDVRHILKMRAVGHAGTLDPLATGLLIILVGKATKASQYLMSVDKVYEGSFKLGEETNTQDSEGELVASLPVPALSGEDLKKQMASFLGDQYQTPPMFSAKKINGVPLYKLARKGQEIEREPRFIRISKFELLDWNSESKEAKFRIDCSKGTYVRTVCHDLGKRIGCGAHMTSLRRVKSGQLDISDAVSIEELKEMPPSAVRKALIPVSTAVPSIAF</sequence>
<name>A0ABU4WHG1_9BACT</name>
<feature type="domain" description="tRNA pseudouridylate synthase B C-terminal" evidence="7">
    <location>
        <begin position="181"/>
        <end position="238"/>
    </location>
</feature>
<gene>
    <name evidence="5 8" type="primary">truB</name>
    <name evidence="8" type="ORF">MOX91_03265</name>
</gene>
<dbReference type="InterPro" id="IPR020103">
    <property type="entry name" value="PsdUridine_synth_cat_dom_sf"/>
</dbReference>
<dbReference type="EMBL" id="JALBUT010000003">
    <property type="protein sequence ID" value="MDX8415198.1"/>
    <property type="molecule type" value="Genomic_DNA"/>
</dbReference>